<protein>
    <recommendedName>
        <fullName evidence="6">Serine/threonine-protein phosphatase 4 regulatory subunit 1</fullName>
    </recommendedName>
</protein>
<feature type="region of interest" description="Disordered" evidence="3">
    <location>
        <begin position="185"/>
        <end position="220"/>
    </location>
</feature>
<feature type="repeat" description="HEAT" evidence="2">
    <location>
        <begin position="817"/>
        <end position="855"/>
    </location>
</feature>
<dbReference type="Proteomes" id="UP000663850">
    <property type="component" value="Unassembled WGS sequence"/>
</dbReference>
<dbReference type="InterPro" id="IPR011989">
    <property type="entry name" value="ARM-like"/>
</dbReference>
<proteinExistence type="predicted"/>
<dbReference type="GO" id="GO:0005737">
    <property type="term" value="C:cytoplasm"/>
    <property type="evidence" value="ECO:0007669"/>
    <property type="project" value="TreeGrafter"/>
</dbReference>
<evidence type="ECO:0000256" key="3">
    <source>
        <dbReference type="SAM" id="MobiDB-lite"/>
    </source>
</evidence>
<evidence type="ECO:0000256" key="1">
    <source>
        <dbReference type="ARBA" id="ARBA00022737"/>
    </source>
</evidence>
<feature type="compositionally biased region" description="Low complexity" evidence="3">
    <location>
        <begin position="712"/>
        <end position="723"/>
    </location>
</feature>
<keyword evidence="1" id="KW-0677">Repeat</keyword>
<dbReference type="PANTHER" id="PTHR10648">
    <property type="entry name" value="SERINE/THREONINE-PROTEIN PHOSPHATASE PP2A 65 KDA REGULATORY SUBUNIT"/>
    <property type="match status" value="1"/>
</dbReference>
<feature type="region of interest" description="Disordered" evidence="3">
    <location>
        <begin position="1"/>
        <end position="107"/>
    </location>
</feature>
<dbReference type="Gene3D" id="1.25.10.10">
    <property type="entry name" value="Leucine-rich Repeat Variant"/>
    <property type="match status" value="1"/>
</dbReference>
<evidence type="ECO:0008006" key="6">
    <source>
        <dbReference type="Google" id="ProtNLM"/>
    </source>
</evidence>
<evidence type="ECO:0000256" key="2">
    <source>
        <dbReference type="PROSITE-ProRule" id="PRU00103"/>
    </source>
</evidence>
<dbReference type="InterPro" id="IPR016024">
    <property type="entry name" value="ARM-type_fold"/>
</dbReference>
<feature type="region of interest" description="Disordered" evidence="3">
    <location>
        <begin position="531"/>
        <end position="613"/>
    </location>
</feature>
<feature type="compositionally biased region" description="Basic and acidic residues" evidence="3">
    <location>
        <begin position="916"/>
        <end position="929"/>
    </location>
</feature>
<dbReference type="InterPro" id="IPR051023">
    <property type="entry name" value="PP2A_Regulatory_Subunit_A"/>
</dbReference>
<feature type="compositionally biased region" description="Low complexity" evidence="3">
    <location>
        <begin position="554"/>
        <end position="568"/>
    </location>
</feature>
<dbReference type="AlphaFoldDB" id="A0A8H2X6I2"/>
<accession>A0A8H2X6I2</accession>
<feature type="region of interest" description="Disordered" evidence="3">
    <location>
        <begin position="453"/>
        <end position="497"/>
    </location>
</feature>
<dbReference type="GO" id="GO:0019888">
    <property type="term" value="F:protein phosphatase regulator activity"/>
    <property type="evidence" value="ECO:0007669"/>
    <property type="project" value="TreeGrafter"/>
</dbReference>
<feature type="region of interest" description="Disordered" evidence="3">
    <location>
        <begin position="699"/>
        <end position="727"/>
    </location>
</feature>
<evidence type="ECO:0000313" key="4">
    <source>
        <dbReference type="EMBL" id="CAE6414530.1"/>
    </source>
</evidence>
<reference evidence="4" key="1">
    <citation type="submission" date="2021-01" db="EMBL/GenBank/DDBJ databases">
        <authorList>
            <person name="Kaushik A."/>
        </authorList>
    </citation>
    <scope>NUCLEOTIDE SEQUENCE</scope>
    <source>
        <strain evidence="4">Type strain: AG8-Rh-89/</strain>
    </source>
</reference>
<sequence>MSLDVGAMSDGGRISSGGGQWDMRPSMVRQLSGGVGLLAQPRNKHQSSPLAAHSATPLSTSSTTGTATGADSTPPISTSMPAASAATTSSLPKSPKSPIQAPSQARTHIASLPAPSAATSSPSAPAPSHPASALNNSLLFSISSPAIVEELLDVPSPALHIARSSPPPSEPQPVINLDVPQERDVVASPRTPPNLRLEIPPQDTARDTMRAPFAPDPENEGICTEVGSLGQEIQLESGDHLNALERIYLYTQSKASFHRIFMSRALPTYLNEVTPTEAVEYVLPLLGGLAIDEEERVKETFVGELLSIIWWFFTTCRVTDQEPEVAPEDADPNTIPFVSVQAFSAVLASLLLSSNPDVSATARGTVVELLGRTRWVVAGKDIDQEQSTQYCETVRPVGVWTRGRLDVEEARMIQLEMIYGVVIDLGRLDLNAEAVEEEGHGEGLYSLENGEQEDLSTLAPSDSWSDPVVTPTPETSKSYAGPMIYPDDGDSTFGSELTSSFGQTLMSNNTSAELHRSAAASTTTLNAYRASAPVSKPVPGETGSTSSLNLPELSPADSSRSSVASPAEPISPPENEQTQELSKLTTSTSESISLSLPSAKSMSLSLPSSDSETDDLLWHTPRGGEGFESGYFDSANGTRESSPTTATNLLGGANRLSVNRPGLTRHNSNVSLVSDVNPDEYADAEWDEEVGVLENGVLENGATGGMGKAEATNGSTGGTTESGDTGEHAHEGEAWADDAYIDDGAAAEEAAIGRVASMSLVAAVTSSGVVDDEIYTLFIDEVLRVSADPVYWVRSETSYALGTLAKTVSEEIVDSSLLPILESLVNDTEGHVRQSSVYAIPSVLKRLEPRRRRELANKYMLKLCNDEVETVRTGALQVLAEVIHTFHETESGPPDELVDFFLQGEKNQARAPLPKTEAERQTPSAEKDPYSLWGAEPSSYFEAEPSFPDSDRALICAFNYPAVALTLGPTRWKRLSGYYTYLAEESWHTPKVRSTLAASAGEIARVIGAQAALRDVVPVWWICLTSDEREVKLKALAALPLLLESLDVAGRSEVASKLGEAWEKHIPGWKERDALARQLTSVVPLLKHEGMILCRIFKSGLEDRVAAIREAVIEALPVLYQSLRDNTAQLKIARDDLFALGASGMCRHKTTFLAGCRTLVQGGQANFILDDSRFRPSVVPLAQHSVIDVRIGFGRLLTAICENHMHTWKERPEWIVDCLEKLSLDAAADVRAFVHRVTSSEYVEPQPVPAHPTGASAPSFAEFSCPP</sequence>
<organism evidence="4 5">
    <name type="scientific">Rhizoctonia solani</name>
    <dbReference type="NCBI Taxonomy" id="456999"/>
    <lineage>
        <taxon>Eukaryota</taxon>
        <taxon>Fungi</taxon>
        <taxon>Dikarya</taxon>
        <taxon>Basidiomycota</taxon>
        <taxon>Agaricomycotina</taxon>
        <taxon>Agaricomycetes</taxon>
        <taxon>Cantharellales</taxon>
        <taxon>Ceratobasidiaceae</taxon>
        <taxon>Rhizoctonia</taxon>
    </lineage>
</organism>
<dbReference type="EMBL" id="CAJMWZ010000246">
    <property type="protein sequence ID" value="CAE6414530.1"/>
    <property type="molecule type" value="Genomic_DNA"/>
</dbReference>
<name>A0A8H2X6I2_9AGAM</name>
<gene>
    <name evidence="4" type="ORF">RDB_LOCUS3786</name>
</gene>
<evidence type="ECO:0000313" key="5">
    <source>
        <dbReference type="Proteomes" id="UP000663850"/>
    </source>
</evidence>
<dbReference type="PROSITE" id="PS50077">
    <property type="entry name" value="HEAT_REPEAT"/>
    <property type="match status" value="1"/>
</dbReference>
<dbReference type="SUPFAM" id="SSF48371">
    <property type="entry name" value="ARM repeat"/>
    <property type="match status" value="1"/>
</dbReference>
<dbReference type="InterPro" id="IPR021133">
    <property type="entry name" value="HEAT_type_2"/>
</dbReference>
<comment type="caution">
    <text evidence="4">The sequence shown here is derived from an EMBL/GenBank/DDBJ whole genome shotgun (WGS) entry which is preliminary data.</text>
</comment>
<feature type="region of interest" description="Disordered" evidence="3">
    <location>
        <begin position="909"/>
        <end position="929"/>
    </location>
</feature>
<feature type="compositionally biased region" description="Low complexity" evidence="3">
    <location>
        <begin position="50"/>
        <end position="98"/>
    </location>
</feature>
<feature type="compositionally biased region" description="Low complexity" evidence="3">
    <location>
        <begin position="580"/>
        <end position="610"/>
    </location>
</feature>
<dbReference type="PANTHER" id="PTHR10648:SF1">
    <property type="entry name" value="SERINE_THREONINE-PROTEIN PHOSPHATASE 4 REGULATORY SUBUNIT 1"/>
    <property type="match status" value="1"/>
</dbReference>